<comment type="function">
    <text evidence="13">Probable methyltransferase required to silence rDNA.</text>
</comment>
<dbReference type="GO" id="GO:0033553">
    <property type="term" value="C:rDNA heterochromatin"/>
    <property type="evidence" value="ECO:0007669"/>
    <property type="project" value="TreeGrafter"/>
</dbReference>
<keyword evidence="4" id="KW-0678">Repressor</keyword>
<dbReference type="AlphaFoldDB" id="A0AA38MQK9"/>
<keyword evidence="12 13" id="KW-0539">Nucleus</keyword>
<proteinExistence type="inferred from homology"/>
<evidence type="ECO:0000256" key="7">
    <source>
        <dbReference type="ARBA" id="ARBA00022679"/>
    </source>
</evidence>
<evidence type="ECO:0000256" key="10">
    <source>
        <dbReference type="ARBA" id="ARBA00023015"/>
    </source>
</evidence>
<keyword evidence="10" id="KW-0805">Transcription regulation</keyword>
<comment type="subcellular location">
    <subcellularLocation>
        <location evidence="1 13">Nucleus</location>
        <location evidence="1 13">Nucleolus</location>
    </subcellularLocation>
</comment>
<dbReference type="Gene3D" id="3.40.50.150">
    <property type="entry name" value="Vaccinia Virus protein VP39"/>
    <property type="match status" value="1"/>
</dbReference>
<dbReference type="PANTHER" id="PTHR12787">
    <property type="entry name" value="RIBOSOMAL RNA-PROCESSING PROTEIN 8"/>
    <property type="match status" value="1"/>
</dbReference>
<keyword evidence="5 13" id="KW-0698">rRNA processing</keyword>
<dbReference type="Proteomes" id="UP001168821">
    <property type="component" value="Unassembled WGS sequence"/>
</dbReference>
<evidence type="ECO:0000256" key="5">
    <source>
        <dbReference type="ARBA" id="ARBA00022552"/>
    </source>
</evidence>
<evidence type="ECO:0000256" key="4">
    <source>
        <dbReference type="ARBA" id="ARBA00022491"/>
    </source>
</evidence>
<dbReference type="GO" id="GO:0042149">
    <property type="term" value="P:cellular response to glucose starvation"/>
    <property type="evidence" value="ECO:0007669"/>
    <property type="project" value="TreeGrafter"/>
</dbReference>
<dbReference type="GO" id="GO:0006364">
    <property type="term" value="P:rRNA processing"/>
    <property type="evidence" value="ECO:0007669"/>
    <property type="project" value="UniProtKB-UniRule"/>
</dbReference>
<dbReference type="GO" id="GO:0008168">
    <property type="term" value="F:methyltransferase activity"/>
    <property type="evidence" value="ECO:0007669"/>
    <property type="project" value="UniProtKB-KW"/>
</dbReference>
<feature type="compositionally biased region" description="Basic residues" evidence="14">
    <location>
        <begin position="74"/>
        <end position="84"/>
    </location>
</feature>
<evidence type="ECO:0000256" key="6">
    <source>
        <dbReference type="ARBA" id="ARBA00022603"/>
    </source>
</evidence>
<evidence type="ECO:0000313" key="15">
    <source>
        <dbReference type="EMBL" id="KAJ3664432.1"/>
    </source>
</evidence>
<evidence type="ECO:0000256" key="14">
    <source>
        <dbReference type="SAM" id="MobiDB-lite"/>
    </source>
</evidence>
<evidence type="ECO:0000256" key="3">
    <source>
        <dbReference type="ARBA" id="ARBA00020203"/>
    </source>
</evidence>
<feature type="region of interest" description="Disordered" evidence="14">
    <location>
        <begin position="156"/>
        <end position="175"/>
    </location>
</feature>
<evidence type="ECO:0000256" key="9">
    <source>
        <dbReference type="ARBA" id="ARBA00022853"/>
    </source>
</evidence>
<dbReference type="FunFam" id="3.40.50.150:FF:000068">
    <property type="entry name" value="Ribosomal RNA-processing protein 8"/>
    <property type="match status" value="1"/>
</dbReference>
<gene>
    <name evidence="15" type="ORF">Zmor_008604</name>
</gene>
<dbReference type="Gene3D" id="1.10.10.2150">
    <property type="entry name" value="Ribosomal RNA-processing protein 8, N-terminal domain"/>
    <property type="match status" value="1"/>
</dbReference>
<comment type="similarity">
    <text evidence="2 13">Belongs to the methyltransferase superfamily. RRP8 family.</text>
</comment>
<dbReference type="EC" id="2.1.1.-" evidence="13"/>
<name>A0AA38MQK9_9CUCU</name>
<dbReference type="GO" id="GO:0000183">
    <property type="term" value="P:rDNA heterochromatin formation"/>
    <property type="evidence" value="ECO:0007669"/>
    <property type="project" value="TreeGrafter"/>
</dbReference>
<dbReference type="SUPFAM" id="SSF53335">
    <property type="entry name" value="S-adenosyl-L-methionine-dependent methyltransferases"/>
    <property type="match status" value="1"/>
</dbReference>
<evidence type="ECO:0000313" key="16">
    <source>
        <dbReference type="Proteomes" id="UP001168821"/>
    </source>
</evidence>
<dbReference type="EMBL" id="JALNTZ010000002">
    <property type="protein sequence ID" value="KAJ3664432.1"/>
    <property type="molecule type" value="Genomic_DNA"/>
</dbReference>
<feature type="compositionally biased region" description="Basic residues" evidence="14">
    <location>
        <begin position="32"/>
        <end position="50"/>
    </location>
</feature>
<keyword evidence="8 13" id="KW-0949">S-adenosyl-L-methionine</keyword>
<dbReference type="GO" id="GO:0046015">
    <property type="term" value="P:regulation of transcription by glucose"/>
    <property type="evidence" value="ECO:0007669"/>
    <property type="project" value="TreeGrafter"/>
</dbReference>
<dbReference type="InterPro" id="IPR029063">
    <property type="entry name" value="SAM-dependent_MTases_sf"/>
</dbReference>
<evidence type="ECO:0000256" key="1">
    <source>
        <dbReference type="ARBA" id="ARBA00004604"/>
    </source>
</evidence>
<evidence type="ECO:0000256" key="8">
    <source>
        <dbReference type="ARBA" id="ARBA00022691"/>
    </source>
</evidence>
<dbReference type="GO" id="GO:0005677">
    <property type="term" value="C:chromatin silencing complex"/>
    <property type="evidence" value="ECO:0007669"/>
    <property type="project" value="TreeGrafter"/>
</dbReference>
<feature type="compositionally biased region" description="Basic and acidic residues" evidence="14">
    <location>
        <begin position="127"/>
        <end position="138"/>
    </location>
</feature>
<accession>A0AA38MQK9</accession>
<dbReference type="FunFam" id="1.10.10.2150:FF:000001">
    <property type="entry name" value="Ribosomal RNA-processing protein 8"/>
    <property type="match status" value="1"/>
</dbReference>
<feature type="region of interest" description="Disordered" evidence="14">
    <location>
        <begin position="27"/>
        <end position="150"/>
    </location>
</feature>
<keyword evidence="7 13" id="KW-0808">Transferase</keyword>
<sequence length="392" mass="45767">MFQVAKFDRNNEADSVCKELFKAKIQSSKKETKIKKGKISKKSPKKKNAFKKNDKIKDEIKNILNNNSGLVHQTKIKRKKKKPQVHQDKRVEPKMNTPIFATQNKQESNTHTGRVKKQKRKKKKRQQKEETTTDETNKKPLTPKQRKNKELNEKLLKTLQTPPETKKHQKSRDLSLRERMMQRLQAARFRYINEQIYSNDSKEAQKLFKDDPDAFTAYHEGYRQQVNKWPLNPLDEIIKNIQQLPKTFVVADFGCGDAKLAQSVVQKVHSFDLVAANNDVIPCDMAHVPLQPSSIDVAVFCLSLMGTNLHEYLLEANRVLKPGGILKIAEVESRFDDVQQFIEAVERFRFKNTFKDLSHDLFYFLDFKKESNIKNKKRLPTLSLNPCLYKKR</sequence>
<dbReference type="GO" id="GO:0032259">
    <property type="term" value="P:methylation"/>
    <property type="evidence" value="ECO:0007669"/>
    <property type="project" value="UniProtKB-KW"/>
</dbReference>
<evidence type="ECO:0000256" key="2">
    <source>
        <dbReference type="ARBA" id="ARBA00006301"/>
    </source>
</evidence>
<feature type="compositionally biased region" description="Basic residues" evidence="14">
    <location>
        <begin position="113"/>
        <end position="126"/>
    </location>
</feature>
<feature type="compositionally biased region" description="Basic and acidic residues" evidence="14">
    <location>
        <begin position="51"/>
        <end position="61"/>
    </location>
</feature>
<keyword evidence="11" id="KW-0804">Transcription</keyword>
<dbReference type="InterPro" id="IPR042036">
    <property type="entry name" value="RRP8_N"/>
</dbReference>
<dbReference type="Pfam" id="PF05148">
    <property type="entry name" value="Methyltransf_8"/>
    <property type="match status" value="1"/>
</dbReference>
<evidence type="ECO:0000256" key="13">
    <source>
        <dbReference type="RuleBase" id="RU365074"/>
    </source>
</evidence>
<dbReference type="InterPro" id="IPR007823">
    <property type="entry name" value="RRP8"/>
</dbReference>
<keyword evidence="16" id="KW-1185">Reference proteome</keyword>
<protein>
    <recommendedName>
        <fullName evidence="3 13">Ribosomal RNA-processing protein 8</fullName>
        <ecNumber evidence="13">2.1.1.-</ecNumber>
    </recommendedName>
</protein>
<keyword evidence="9" id="KW-0156">Chromatin regulator</keyword>
<evidence type="ECO:0000256" key="12">
    <source>
        <dbReference type="ARBA" id="ARBA00023242"/>
    </source>
</evidence>
<evidence type="ECO:0000256" key="11">
    <source>
        <dbReference type="ARBA" id="ARBA00023163"/>
    </source>
</evidence>
<reference evidence="15" key="1">
    <citation type="journal article" date="2023" name="G3 (Bethesda)">
        <title>Whole genome assemblies of Zophobas morio and Tenebrio molitor.</title>
        <authorList>
            <person name="Kaur S."/>
            <person name="Stinson S.A."/>
            <person name="diCenzo G.C."/>
        </authorList>
    </citation>
    <scope>NUCLEOTIDE SEQUENCE</scope>
    <source>
        <strain evidence="15">QUZm001</strain>
    </source>
</reference>
<keyword evidence="6 13" id="KW-0489">Methyltransferase</keyword>
<comment type="caution">
    <text evidence="15">The sequence shown here is derived from an EMBL/GenBank/DDBJ whole genome shotgun (WGS) entry which is preliminary data.</text>
</comment>
<dbReference type="CDD" id="cd02440">
    <property type="entry name" value="AdoMet_MTases"/>
    <property type="match status" value="1"/>
</dbReference>
<dbReference type="GO" id="GO:0005730">
    <property type="term" value="C:nucleolus"/>
    <property type="evidence" value="ECO:0007669"/>
    <property type="project" value="UniProtKB-SubCell"/>
</dbReference>
<dbReference type="PANTHER" id="PTHR12787:SF0">
    <property type="entry name" value="RIBOSOMAL RNA-PROCESSING PROTEIN 8"/>
    <property type="match status" value="1"/>
</dbReference>
<feature type="compositionally biased region" description="Polar residues" evidence="14">
    <location>
        <begin position="99"/>
        <end position="112"/>
    </location>
</feature>
<organism evidence="15 16">
    <name type="scientific">Zophobas morio</name>
    <dbReference type="NCBI Taxonomy" id="2755281"/>
    <lineage>
        <taxon>Eukaryota</taxon>
        <taxon>Metazoa</taxon>
        <taxon>Ecdysozoa</taxon>
        <taxon>Arthropoda</taxon>
        <taxon>Hexapoda</taxon>
        <taxon>Insecta</taxon>
        <taxon>Pterygota</taxon>
        <taxon>Neoptera</taxon>
        <taxon>Endopterygota</taxon>
        <taxon>Coleoptera</taxon>
        <taxon>Polyphaga</taxon>
        <taxon>Cucujiformia</taxon>
        <taxon>Tenebrionidae</taxon>
        <taxon>Zophobas</taxon>
    </lineage>
</organism>